<dbReference type="OrthoDB" id="5901078at2759"/>
<dbReference type="AlphaFoldDB" id="A0A2G5T1G5"/>
<protein>
    <submittedName>
        <fullName evidence="1">Uncharacterized protein</fullName>
    </submittedName>
</protein>
<dbReference type="EMBL" id="PDUG01000006">
    <property type="protein sequence ID" value="PIC21043.1"/>
    <property type="molecule type" value="Genomic_DNA"/>
</dbReference>
<accession>A0A2G5T1G5</accession>
<dbReference type="Proteomes" id="UP000230233">
    <property type="component" value="Chromosome X"/>
</dbReference>
<name>A0A2G5T1G5_9PELO</name>
<sequence>MLFDAKIQIEQDRKKKINVSKQRMEAIFRSLERCQIFSKCSLTGHLSKDIQCKMSGIADLTEFILTTYILQPNFPIDQIKDIISQIPMASTLRKKCEMAIAFREGRLTDIMTIGKSMMGLGISNGYRRRKIQRQEQKENLDSVVENSLEYAASRSRLSDFSQRLKIENLKPANSSLPAAPYMAMELFTRTKMNGRTRMGEEKKKLRRSVNEQYQEYASMPDKEREEMDAKIRFQQEEIRLDNVEDREIERERETAGQKAITVQKKGNKKNKFFWGVHILIEKYYTKFYSK</sequence>
<organism evidence="1 2">
    <name type="scientific">Caenorhabditis nigoni</name>
    <dbReference type="NCBI Taxonomy" id="1611254"/>
    <lineage>
        <taxon>Eukaryota</taxon>
        <taxon>Metazoa</taxon>
        <taxon>Ecdysozoa</taxon>
        <taxon>Nematoda</taxon>
        <taxon>Chromadorea</taxon>
        <taxon>Rhabditida</taxon>
        <taxon>Rhabditina</taxon>
        <taxon>Rhabditomorpha</taxon>
        <taxon>Rhabditoidea</taxon>
        <taxon>Rhabditidae</taxon>
        <taxon>Peloderinae</taxon>
        <taxon>Caenorhabditis</taxon>
    </lineage>
</organism>
<reference evidence="2" key="1">
    <citation type="submission" date="2017-10" db="EMBL/GenBank/DDBJ databases">
        <title>Rapid genome shrinkage in a self-fertile nematode reveals novel sperm competition proteins.</title>
        <authorList>
            <person name="Yin D."/>
            <person name="Schwarz E.M."/>
            <person name="Thomas C.G."/>
            <person name="Felde R.L."/>
            <person name="Korf I.F."/>
            <person name="Cutter A.D."/>
            <person name="Schartner C.M."/>
            <person name="Ralston E.J."/>
            <person name="Meyer B.J."/>
            <person name="Haag E.S."/>
        </authorList>
    </citation>
    <scope>NUCLEOTIDE SEQUENCE [LARGE SCALE GENOMIC DNA]</scope>
    <source>
        <strain evidence="2">JU1422</strain>
    </source>
</reference>
<comment type="caution">
    <text evidence="1">The sequence shown here is derived from an EMBL/GenBank/DDBJ whole genome shotgun (WGS) entry which is preliminary data.</text>
</comment>
<evidence type="ECO:0000313" key="1">
    <source>
        <dbReference type="EMBL" id="PIC21043.1"/>
    </source>
</evidence>
<proteinExistence type="predicted"/>
<gene>
    <name evidence="1" type="primary">Cnig_chr_X.g26025</name>
    <name evidence="1" type="ORF">B9Z55_026025</name>
</gene>
<evidence type="ECO:0000313" key="2">
    <source>
        <dbReference type="Proteomes" id="UP000230233"/>
    </source>
</evidence>
<keyword evidence="2" id="KW-1185">Reference proteome</keyword>